<feature type="region of interest" description="Disordered" evidence="1">
    <location>
        <begin position="1"/>
        <end position="105"/>
    </location>
</feature>
<comment type="caution">
    <text evidence="2">The sequence shown here is derived from an EMBL/GenBank/DDBJ whole genome shotgun (WGS) entry which is preliminary data.</text>
</comment>
<keyword evidence="3" id="KW-1185">Reference proteome</keyword>
<evidence type="ECO:0000313" key="3">
    <source>
        <dbReference type="Proteomes" id="UP001226577"/>
    </source>
</evidence>
<feature type="compositionally biased region" description="Polar residues" evidence="1">
    <location>
        <begin position="60"/>
        <end position="71"/>
    </location>
</feature>
<accession>A0ABT9RYR8</accession>
<organism evidence="2 3">
    <name type="scientific">Pseudarthrobacter enclensis</name>
    <dbReference type="NCBI Taxonomy" id="993070"/>
    <lineage>
        <taxon>Bacteria</taxon>
        <taxon>Bacillati</taxon>
        <taxon>Actinomycetota</taxon>
        <taxon>Actinomycetes</taxon>
        <taxon>Micrococcales</taxon>
        <taxon>Micrococcaceae</taxon>
        <taxon>Pseudarthrobacter</taxon>
    </lineage>
</organism>
<feature type="compositionally biased region" description="Gly residues" evidence="1">
    <location>
        <begin position="150"/>
        <end position="197"/>
    </location>
</feature>
<dbReference type="EMBL" id="JAUSRE010000015">
    <property type="protein sequence ID" value="MDP9889344.1"/>
    <property type="molecule type" value="Genomic_DNA"/>
</dbReference>
<feature type="region of interest" description="Disordered" evidence="1">
    <location>
        <begin position="143"/>
        <end position="197"/>
    </location>
</feature>
<evidence type="ECO:0000256" key="1">
    <source>
        <dbReference type="SAM" id="MobiDB-lite"/>
    </source>
</evidence>
<reference evidence="2 3" key="1">
    <citation type="submission" date="2023-07" db="EMBL/GenBank/DDBJ databases">
        <title>Sorghum-associated microbial communities from plants grown in Nebraska, USA.</title>
        <authorList>
            <person name="Schachtman D."/>
        </authorList>
    </citation>
    <scope>NUCLEOTIDE SEQUENCE [LARGE SCALE GENOMIC DNA]</scope>
    <source>
        <strain evidence="2 3">CC222</strain>
    </source>
</reference>
<name>A0ABT9RYR8_9MICC</name>
<dbReference type="Proteomes" id="UP001226577">
    <property type="component" value="Unassembled WGS sequence"/>
</dbReference>
<dbReference type="RefSeq" id="WP_307309450.1">
    <property type="nucleotide sequence ID" value="NZ_JAUSRE010000015.1"/>
</dbReference>
<proteinExistence type="predicted"/>
<evidence type="ECO:0000313" key="2">
    <source>
        <dbReference type="EMBL" id="MDP9889344.1"/>
    </source>
</evidence>
<protein>
    <recommendedName>
        <fullName evidence="4">DUF5666 domain-containing protein</fullName>
    </recommendedName>
</protein>
<sequence length="320" mass="30726">MDQQDNNAVPGAAGQNAQPQRATEGREQPPAAVWGGTPNEGGPEGQSAQERTIPLGGTPSAGTPSPASQSAGWGATPPNGQGHSAGAGWGVPQQNAAKASGRPGKGNWTARKSLLVGGVAVVVAAAAGAGAGAYAAGNGTAGASANGQRTGAGGQFGRGGQNGTSGQGGMMGQGGQAGVDGGGMTGRDGGMDGGPGGLGMGGAGLNAAVHSEYVVLQGSNYVTMAGQTGTVTEVSATSITVKSEDGFSRTYAVGTDVQVTQGMRQRGGSSTGSTLSMSDVTTGATVRITALKSADTYTVQTVQLTTSTTGPAPSSGTSSN</sequence>
<gene>
    <name evidence="2" type="ORF">J2X98_002949</name>
</gene>
<evidence type="ECO:0008006" key="4">
    <source>
        <dbReference type="Google" id="ProtNLM"/>
    </source>
</evidence>